<dbReference type="InterPro" id="IPR036390">
    <property type="entry name" value="WH_DNA-bd_sf"/>
</dbReference>
<dbReference type="Gene3D" id="1.10.10.10">
    <property type="entry name" value="Winged helix-like DNA-binding domain superfamily/Winged helix DNA-binding domain"/>
    <property type="match status" value="1"/>
</dbReference>
<dbReference type="InterPro" id="IPR000847">
    <property type="entry name" value="LysR_HTH_N"/>
</dbReference>
<dbReference type="SUPFAM" id="SSF53850">
    <property type="entry name" value="Periplasmic binding protein-like II"/>
    <property type="match status" value="1"/>
</dbReference>
<dbReference type="PANTHER" id="PTHR30346:SF9">
    <property type="entry name" value="LYSR FAMILY TRANSCRIPTIONAL REGULATOR"/>
    <property type="match status" value="1"/>
</dbReference>
<reference evidence="6" key="1">
    <citation type="submission" date="2020-12" db="EMBL/GenBank/DDBJ databases">
        <title>Bacterial taxonomy.</title>
        <authorList>
            <person name="Pan X."/>
        </authorList>
    </citation>
    <scope>NUCLEOTIDE SEQUENCE</scope>
    <source>
        <strain evidence="6">B2012</strain>
    </source>
</reference>
<dbReference type="FunFam" id="1.10.10.10:FF:000001">
    <property type="entry name" value="LysR family transcriptional regulator"/>
    <property type="match status" value="1"/>
</dbReference>
<dbReference type="Gene3D" id="3.40.190.290">
    <property type="match status" value="1"/>
</dbReference>
<dbReference type="GO" id="GO:0032993">
    <property type="term" value="C:protein-DNA complex"/>
    <property type="evidence" value="ECO:0007669"/>
    <property type="project" value="TreeGrafter"/>
</dbReference>
<dbReference type="SUPFAM" id="SSF46785">
    <property type="entry name" value="Winged helix' DNA-binding domain"/>
    <property type="match status" value="1"/>
</dbReference>
<evidence type="ECO:0000259" key="5">
    <source>
        <dbReference type="PROSITE" id="PS50931"/>
    </source>
</evidence>
<accession>A0A934IDJ9</accession>
<evidence type="ECO:0000313" key="6">
    <source>
        <dbReference type="EMBL" id="MBJ3774573.1"/>
    </source>
</evidence>
<dbReference type="RefSeq" id="WP_198880443.1">
    <property type="nucleotide sequence ID" value="NZ_JAEKJA010000001.1"/>
</dbReference>
<dbReference type="GO" id="GO:0003700">
    <property type="term" value="F:DNA-binding transcription factor activity"/>
    <property type="evidence" value="ECO:0007669"/>
    <property type="project" value="InterPro"/>
</dbReference>
<keyword evidence="2" id="KW-0805">Transcription regulation</keyword>
<dbReference type="PROSITE" id="PS50931">
    <property type="entry name" value="HTH_LYSR"/>
    <property type="match status" value="1"/>
</dbReference>
<evidence type="ECO:0000256" key="3">
    <source>
        <dbReference type="ARBA" id="ARBA00023125"/>
    </source>
</evidence>
<dbReference type="PRINTS" id="PR00039">
    <property type="entry name" value="HTHLYSR"/>
</dbReference>
<proteinExistence type="inferred from homology"/>
<gene>
    <name evidence="6" type="ORF">JCR33_02675</name>
</gene>
<evidence type="ECO:0000256" key="2">
    <source>
        <dbReference type="ARBA" id="ARBA00023015"/>
    </source>
</evidence>
<evidence type="ECO:0000256" key="4">
    <source>
        <dbReference type="ARBA" id="ARBA00023163"/>
    </source>
</evidence>
<evidence type="ECO:0000313" key="7">
    <source>
        <dbReference type="Proteomes" id="UP000609531"/>
    </source>
</evidence>
<comment type="similarity">
    <text evidence="1">Belongs to the LysR transcriptional regulatory family.</text>
</comment>
<evidence type="ECO:0000256" key="1">
    <source>
        <dbReference type="ARBA" id="ARBA00009437"/>
    </source>
</evidence>
<keyword evidence="4" id="KW-0804">Transcription</keyword>
<feature type="domain" description="HTH lysR-type" evidence="5">
    <location>
        <begin position="1"/>
        <end position="58"/>
    </location>
</feature>
<dbReference type="Pfam" id="PF00126">
    <property type="entry name" value="HTH_1"/>
    <property type="match status" value="1"/>
</dbReference>
<organism evidence="6 7">
    <name type="scientific">Acuticoccus mangrovi</name>
    <dbReference type="NCBI Taxonomy" id="2796142"/>
    <lineage>
        <taxon>Bacteria</taxon>
        <taxon>Pseudomonadati</taxon>
        <taxon>Pseudomonadota</taxon>
        <taxon>Alphaproteobacteria</taxon>
        <taxon>Hyphomicrobiales</taxon>
        <taxon>Amorphaceae</taxon>
        <taxon>Acuticoccus</taxon>
    </lineage>
</organism>
<dbReference type="InterPro" id="IPR036388">
    <property type="entry name" value="WH-like_DNA-bd_sf"/>
</dbReference>
<dbReference type="Proteomes" id="UP000609531">
    <property type="component" value="Unassembled WGS sequence"/>
</dbReference>
<keyword evidence="3" id="KW-0238">DNA-binding</keyword>
<keyword evidence="7" id="KW-1185">Reference proteome</keyword>
<protein>
    <submittedName>
        <fullName evidence="6">LysR family transcriptional regulator</fullName>
    </submittedName>
</protein>
<sequence length="316" mass="33803">MDLRDLAYFEAVAQCASYEEAAERVGRTKPALTKAVRRLEDSLGARLFHREGRGKRLTEVGEALLERARRLRRDTEAAERDVGALARGEAGVLRLGAGTTVAEHLLPEACARLKAAAPDVAIALQIGMSDVLRALLRAGECDLVIAPLSPGAPSEDPEFNAHVVFVDEMVVAAGPDHRLAGPAPDGRASPQLADLSAEEWVLPSRSVATRAWLDDLFASHGLPVPRAKVEASSLAPLPALVADTGLLTFVGRDSLGPLVALDVAEARLVRRFAMLTRRRELPPVAARFAALLMDLAPQPVPGDSFSRIEYSNRPAG</sequence>
<dbReference type="PANTHER" id="PTHR30346">
    <property type="entry name" value="TRANSCRIPTIONAL DUAL REGULATOR HCAR-RELATED"/>
    <property type="match status" value="1"/>
</dbReference>
<dbReference type="GO" id="GO:0003677">
    <property type="term" value="F:DNA binding"/>
    <property type="evidence" value="ECO:0007669"/>
    <property type="project" value="UniProtKB-KW"/>
</dbReference>
<comment type="caution">
    <text evidence="6">The sequence shown here is derived from an EMBL/GenBank/DDBJ whole genome shotgun (WGS) entry which is preliminary data.</text>
</comment>
<dbReference type="AlphaFoldDB" id="A0A934IDJ9"/>
<dbReference type="EMBL" id="JAEKJA010000001">
    <property type="protein sequence ID" value="MBJ3774573.1"/>
    <property type="molecule type" value="Genomic_DNA"/>
</dbReference>
<dbReference type="InterPro" id="IPR005119">
    <property type="entry name" value="LysR_subst-bd"/>
</dbReference>
<dbReference type="Pfam" id="PF03466">
    <property type="entry name" value="LysR_substrate"/>
    <property type="match status" value="1"/>
</dbReference>
<name>A0A934IDJ9_9HYPH</name>